<gene>
    <name evidence="2" type="ORF">M413DRAFT_163160</name>
</gene>
<keyword evidence="3" id="KW-1185">Reference proteome</keyword>
<feature type="region of interest" description="Disordered" evidence="1">
    <location>
        <begin position="1"/>
        <end position="20"/>
    </location>
</feature>
<sequence>MNRRPIYAVESDSAEQSHGQRRDLVYRRHRPVSDAWSTLCRSRSSSCRYLLTQHVLKVTLNFPSMIPMHSPLPDCDGYPIIIIELGQDLSKHLLRLLHQSFEPSVVLPVFSTAHLKTKPDEQRLVAGGFPAQDMMKSVITEPGIESSASMISIYKWQCTIPYHCLLVNSQGTLALVASFPPRLSSNGRIITIYRLFDNLYDMNNLANAFGGTLRTYCAGKRYFSFR</sequence>
<dbReference type="EMBL" id="KN831782">
    <property type="protein sequence ID" value="KIM40520.1"/>
    <property type="molecule type" value="Genomic_DNA"/>
</dbReference>
<proteinExistence type="predicted"/>
<organism evidence="2 3">
    <name type="scientific">Hebeloma cylindrosporum</name>
    <dbReference type="NCBI Taxonomy" id="76867"/>
    <lineage>
        <taxon>Eukaryota</taxon>
        <taxon>Fungi</taxon>
        <taxon>Dikarya</taxon>
        <taxon>Basidiomycota</taxon>
        <taxon>Agaricomycotina</taxon>
        <taxon>Agaricomycetes</taxon>
        <taxon>Agaricomycetidae</taxon>
        <taxon>Agaricales</taxon>
        <taxon>Agaricineae</taxon>
        <taxon>Hymenogastraceae</taxon>
        <taxon>Hebeloma</taxon>
    </lineage>
</organism>
<reference evidence="3" key="2">
    <citation type="submission" date="2015-01" db="EMBL/GenBank/DDBJ databases">
        <title>Evolutionary Origins and Diversification of the Mycorrhizal Mutualists.</title>
        <authorList>
            <consortium name="DOE Joint Genome Institute"/>
            <consortium name="Mycorrhizal Genomics Consortium"/>
            <person name="Kohler A."/>
            <person name="Kuo A."/>
            <person name="Nagy L.G."/>
            <person name="Floudas D."/>
            <person name="Copeland A."/>
            <person name="Barry K.W."/>
            <person name="Cichocki N."/>
            <person name="Veneault-Fourrey C."/>
            <person name="LaButti K."/>
            <person name="Lindquist E.A."/>
            <person name="Lipzen A."/>
            <person name="Lundell T."/>
            <person name="Morin E."/>
            <person name="Murat C."/>
            <person name="Riley R."/>
            <person name="Ohm R."/>
            <person name="Sun H."/>
            <person name="Tunlid A."/>
            <person name="Henrissat B."/>
            <person name="Grigoriev I.V."/>
            <person name="Hibbett D.S."/>
            <person name="Martin F."/>
        </authorList>
    </citation>
    <scope>NUCLEOTIDE SEQUENCE [LARGE SCALE GENOMIC DNA]</scope>
    <source>
        <strain evidence="3">h7</strain>
    </source>
</reference>
<evidence type="ECO:0000256" key="1">
    <source>
        <dbReference type="SAM" id="MobiDB-lite"/>
    </source>
</evidence>
<evidence type="ECO:0000313" key="2">
    <source>
        <dbReference type="EMBL" id="KIM40520.1"/>
    </source>
</evidence>
<accession>A0A0C3BV50</accession>
<dbReference type="AlphaFoldDB" id="A0A0C3BV50"/>
<dbReference type="HOGENOM" id="CLU_1224902_0_0_1"/>
<name>A0A0C3BV50_HEBCY</name>
<dbReference type="Proteomes" id="UP000053424">
    <property type="component" value="Unassembled WGS sequence"/>
</dbReference>
<evidence type="ECO:0000313" key="3">
    <source>
        <dbReference type="Proteomes" id="UP000053424"/>
    </source>
</evidence>
<reference evidence="2 3" key="1">
    <citation type="submission" date="2014-04" db="EMBL/GenBank/DDBJ databases">
        <authorList>
            <consortium name="DOE Joint Genome Institute"/>
            <person name="Kuo A."/>
            <person name="Gay G."/>
            <person name="Dore J."/>
            <person name="Kohler A."/>
            <person name="Nagy L.G."/>
            <person name="Floudas D."/>
            <person name="Copeland A."/>
            <person name="Barry K.W."/>
            <person name="Cichocki N."/>
            <person name="Veneault-Fourrey C."/>
            <person name="LaButti K."/>
            <person name="Lindquist E.A."/>
            <person name="Lipzen A."/>
            <person name="Lundell T."/>
            <person name="Morin E."/>
            <person name="Murat C."/>
            <person name="Sun H."/>
            <person name="Tunlid A."/>
            <person name="Henrissat B."/>
            <person name="Grigoriev I.V."/>
            <person name="Hibbett D.S."/>
            <person name="Martin F."/>
            <person name="Nordberg H.P."/>
            <person name="Cantor M.N."/>
            <person name="Hua S.X."/>
        </authorList>
    </citation>
    <scope>NUCLEOTIDE SEQUENCE [LARGE SCALE GENOMIC DNA]</scope>
    <source>
        <strain evidence="3">h7</strain>
    </source>
</reference>
<protein>
    <submittedName>
        <fullName evidence="2">Uncharacterized protein</fullName>
    </submittedName>
</protein>